<comment type="caution">
    <text evidence="7">The sequence shown here is derived from an EMBL/GenBank/DDBJ whole genome shotgun (WGS) entry which is preliminary data.</text>
</comment>
<comment type="similarity">
    <text evidence="3 6">Belongs to the glycosyl hydrolase 47 family.</text>
</comment>
<dbReference type="PANTHER" id="PTHR11742">
    <property type="entry name" value="MANNOSYL-OLIGOSACCHARIDE ALPHA-1,2-MANNOSIDASE-RELATED"/>
    <property type="match status" value="1"/>
</dbReference>
<evidence type="ECO:0000256" key="2">
    <source>
        <dbReference type="ARBA" id="ARBA00004922"/>
    </source>
</evidence>
<evidence type="ECO:0000313" key="7">
    <source>
        <dbReference type="EMBL" id="KAL1297676.1"/>
    </source>
</evidence>
<protein>
    <recommendedName>
        <fullName evidence="6">alpha-1,2-Mannosidase</fullName>
        <ecNumber evidence="6">3.2.1.-</ecNumber>
    </recommendedName>
</protein>
<keyword evidence="6" id="KW-0326">Glycosidase</keyword>
<keyword evidence="8" id="KW-1185">Reference proteome</keyword>
<dbReference type="InterPro" id="IPR001382">
    <property type="entry name" value="Glyco_hydro_47"/>
</dbReference>
<organism evidence="7 8">
    <name type="scientific">Neodothiora populina</name>
    <dbReference type="NCBI Taxonomy" id="2781224"/>
    <lineage>
        <taxon>Eukaryota</taxon>
        <taxon>Fungi</taxon>
        <taxon>Dikarya</taxon>
        <taxon>Ascomycota</taxon>
        <taxon>Pezizomycotina</taxon>
        <taxon>Dothideomycetes</taxon>
        <taxon>Dothideomycetidae</taxon>
        <taxon>Dothideales</taxon>
        <taxon>Dothioraceae</taxon>
        <taxon>Neodothiora</taxon>
    </lineage>
</organism>
<evidence type="ECO:0000256" key="4">
    <source>
        <dbReference type="ARBA" id="ARBA00022801"/>
    </source>
</evidence>
<proteinExistence type="inferred from homology"/>
<comment type="pathway">
    <text evidence="2">Protein modification; protein glycosylation.</text>
</comment>
<gene>
    <name evidence="7" type="ORF">AAFC00_006228</name>
</gene>
<evidence type="ECO:0000256" key="3">
    <source>
        <dbReference type="ARBA" id="ARBA00007658"/>
    </source>
</evidence>
<name>A0ABR3P4H6_9PEZI</name>
<sequence length="611" mass="68808">MLPSTQIPAFLSGRRIVVVAGCLVLFVLLYETSYFIDTTPSHAFEESKATLSLPPSPDLNDGNFHWQDVKIHYPVISLIPLPTGQVSPVPRIQHAFGRESQAAKTTRVERQAAVKEAFEHAWSGYRSRAWMADEVAPLSGGSNNFFGGWAASLVDALDTLWIMEMGDEFAEAVAAIETIDFTTTDETTLNLFETTIRYMGGFLGAYDLSGGTYPTLLRKAMELGEMLLVAFDTPNHMPITRWEWKRSKNGERTEASANTLVAEIGSLTLEFTRLSQLTGDMRYYDAVQRITNHFDEQQMTTKLPGMWPVLVNARDLKFGEDTGYTLGAMADSLFEYFPKEHMLLGGQSQQYRKLYERAAEVFSKYNFYRPMVKDEADILFSGGVRADGSGATPVLDTSEQHLVCYAGGMVAIAARIFDRPEDLATARKLTDGCIWAYDSMPNGLMAEVAHFTPCASKGGRCPWEEEKWHSSVMAYESDSDRASGLSYAERVDIRIKNERLPPGYSHIDDRRYILRPEAIESVFVLYRITGDMKYQDAAWRMFQAIEKHTRTEIANAALDDITASPPTKSDRMESFWMAETLKYFYLVFAEPDLVSLDHYVLNTEAHPLKRS</sequence>
<evidence type="ECO:0000256" key="6">
    <source>
        <dbReference type="RuleBase" id="RU361193"/>
    </source>
</evidence>
<dbReference type="Pfam" id="PF01532">
    <property type="entry name" value="Glyco_hydro_47"/>
    <property type="match status" value="1"/>
</dbReference>
<evidence type="ECO:0000256" key="5">
    <source>
        <dbReference type="ARBA" id="ARBA00023157"/>
    </source>
</evidence>
<comment type="cofactor">
    <cofactor evidence="1">
        <name>Ca(2+)</name>
        <dbReference type="ChEBI" id="CHEBI:29108"/>
    </cofactor>
</comment>
<dbReference type="PANTHER" id="PTHR11742:SF49">
    <property type="entry name" value="ALPHA-1,2-MANNOSIDASE"/>
    <property type="match status" value="1"/>
</dbReference>
<dbReference type="GeneID" id="95979927"/>
<evidence type="ECO:0000256" key="1">
    <source>
        <dbReference type="ARBA" id="ARBA00001913"/>
    </source>
</evidence>
<dbReference type="SUPFAM" id="SSF48225">
    <property type="entry name" value="Seven-hairpin glycosidases"/>
    <property type="match status" value="1"/>
</dbReference>
<dbReference type="EMBL" id="JBFMKM010000014">
    <property type="protein sequence ID" value="KAL1297676.1"/>
    <property type="molecule type" value="Genomic_DNA"/>
</dbReference>
<keyword evidence="5" id="KW-1015">Disulfide bond</keyword>
<dbReference type="EC" id="3.2.1.-" evidence="6"/>
<accession>A0ABR3P4H6</accession>
<keyword evidence="4 6" id="KW-0378">Hydrolase</keyword>
<reference evidence="7 8" key="1">
    <citation type="submission" date="2024-07" db="EMBL/GenBank/DDBJ databases">
        <title>Draft sequence of the Neodothiora populina.</title>
        <authorList>
            <person name="Drown D.D."/>
            <person name="Schuette U.S."/>
            <person name="Buechlein A.B."/>
            <person name="Rusch D.R."/>
            <person name="Winton L.W."/>
            <person name="Adams G.A."/>
        </authorList>
    </citation>
    <scope>NUCLEOTIDE SEQUENCE [LARGE SCALE GENOMIC DNA]</scope>
    <source>
        <strain evidence="7 8">CPC 39397</strain>
    </source>
</reference>
<evidence type="ECO:0000313" key="8">
    <source>
        <dbReference type="Proteomes" id="UP001562354"/>
    </source>
</evidence>
<dbReference type="RefSeq" id="XP_069197358.1">
    <property type="nucleotide sequence ID" value="XM_069346148.1"/>
</dbReference>
<dbReference type="PRINTS" id="PR00747">
    <property type="entry name" value="GLYHDRLASE47"/>
</dbReference>
<dbReference type="Proteomes" id="UP001562354">
    <property type="component" value="Unassembled WGS sequence"/>
</dbReference>
<dbReference type="InterPro" id="IPR012341">
    <property type="entry name" value="6hp_glycosidase-like_sf"/>
</dbReference>
<dbReference type="InterPro" id="IPR050749">
    <property type="entry name" value="Glycosyl_Hydrolase_47"/>
</dbReference>
<dbReference type="InterPro" id="IPR036026">
    <property type="entry name" value="Seven-hairpin_glycosidases"/>
</dbReference>
<dbReference type="Gene3D" id="1.50.10.10">
    <property type="match status" value="1"/>
</dbReference>